<dbReference type="Pfam" id="PF04103">
    <property type="entry name" value="CD20"/>
    <property type="match status" value="1"/>
</dbReference>
<dbReference type="Proteomes" id="UP000053872">
    <property type="component" value="Unassembled WGS sequence"/>
</dbReference>
<feature type="region of interest" description="Disordered" evidence="5">
    <location>
        <begin position="7"/>
        <end position="108"/>
    </location>
</feature>
<reference evidence="7 8" key="1">
    <citation type="journal article" date="2013" name="Science">
        <title>Genomic diversity and evolution of the head crest in the rock pigeon.</title>
        <authorList>
            <person name="Shapiro M.D."/>
            <person name="Kronenberg Z."/>
            <person name="Li C."/>
            <person name="Domyan E.T."/>
            <person name="Pan H."/>
            <person name="Campbell M."/>
            <person name="Tan H."/>
            <person name="Huff C.D."/>
            <person name="Hu H."/>
            <person name="Vickrey A.I."/>
            <person name="Nielsen S.C."/>
            <person name="Stringham S.A."/>
            <person name="Hu H."/>
            <person name="Willerslev E."/>
            <person name="Gilbert M.T."/>
            <person name="Yandell M."/>
            <person name="Zhang G."/>
            <person name="Wang J."/>
        </authorList>
    </citation>
    <scope>NUCLEOTIDE SEQUENCE [LARGE SCALE GENOMIC DNA]</scope>
    <source>
        <tissue evidence="7">Blood</tissue>
    </source>
</reference>
<dbReference type="AlphaFoldDB" id="A0A2I0MKD1"/>
<evidence type="ECO:0000256" key="3">
    <source>
        <dbReference type="ARBA" id="ARBA00022989"/>
    </source>
</evidence>
<feature type="transmembrane region" description="Helical" evidence="6">
    <location>
        <begin position="153"/>
        <end position="175"/>
    </location>
</feature>
<feature type="transmembrane region" description="Helical" evidence="6">
    <location>
        <begin position="118"/>
        <end position="141"/>
    </location>
</feature>
<name>A0A2I0MKD1_COLLI</name>
<feature type="transmembrane region" description="Helical" evidence="6">
    <location>
        <begin position="259"/>
        <end position="281"/>
    </location>
</feature>
<evidence type="ECO:0000256" key="6">
    <source>
        <dbReference type="SAM" id="Phobius"/>
    </source>
</evidence>
<keyword evidence="8" id="KW-1185">Reference proteome</keyword>
<dbReference type="GO" id="GO:0016010">
    <property type="term" value="C:dystrophin-associated glycoprotein complex"/>
    <property type="evidence" value="ECO:0007669"/>
    <property type="project" value="InterPro"/>
</dbReference>
<organism evidence="7 8">
    <name type="scientific">Columba livia</name>
    <name type="common">Rock dove</name>
    <dbReference type="NCBI Taxonomy" id="8932"/>
    <lineage>
        <taxon>Eukaryota</taxon>
        <taxon>Metazoa</taxon>
        <taxon>Chordata</taxon>
        <taxon>Craniata</taxon>
        <taxon>Vertebrata</taxon>
        <taxon>Euteleostomi</taxon>
        <taxon>Archelosauria</taxon>
        <taxon>Archosauria</taxon>
        <taxon>Dinosauria</taxon>
        <taxon>Saurischia</taxon>
        <taxon>Theropoda</taxon>
        <taxon>Coelurosauria</taxon>
        <taxon>Aves</taxon>
        <taxon>Neognathae</taxon>
        <taxon>Neoaves</taxon>
        <taxon>Columbimorphae</taxon>
        <taxon>Columbiformes</taxon>
        <taxon>Columbidae</taxon>
        <taxon>Columba</taxon>
    </lineage>
</organism>
<proteinExistence type="predicted"/>
<evidence type="ECO:0000256" key="2">
    <source>
        <dbReference type="ARBA" id="ARBA00022692"/>
    </source>
</evidence>
<feature type="compositionally biased region" description="Polar residues" evidence="5">
    <location>
        <begin position="57"/>
        <end position="68"/>
    </location>
</feature>
<evidence type="ECO:0000313" key="7">
    <source>
        <dbReference type="EMBL" id="PKK30135.1"/>
    </source>
</evidence>
<evidence type="ECO:0000256" key="5">
    <source>
        <dbReference type="SAM" id="MobiDB-lite"/>
    </source>
</evidence>
<feature type="compositionally biased region" description="Basic and acidic residues" evidence="5">
    <location>
        <begin position="37"/>
        <end position="54"/>
    </location>
</feature>
<evidence type="ECO:0000256" key="4">
    <source>
        <dbReference type="ARBA" id="ARBA00023136"/>
    </source>
</evidence>
<comment type="caution">
    <text evidence="7">The sequence shown here is derived from an EMBL/GenBank/DDBJ whole genome shotgun (WGS) entry which is preliminary data.</text>
</comment>
<keyword evidence="2 6" id="KW-0812">Transmembrane</keyword>
<comment type="subcellular location">
    <subcellularLocation>
        <location evidence="1">Membrane</location>
        <topology evidence="1">Multi-pass membrane protein</topology>
    </subcellularLocation>
</comment>
<protein>
    <submittedName>
        <fullName evidence="7">Sarcospan, transcript variant X1</fullName>
    </submittedName>
</protein>
<accession>A0A2I0MKD1</accession>
<dbReference type="InterPro" id="IPR030429">
    <property type="entry name" value="Sarcospan"/>
</dbReference>
<dbReference type="EMBL" id="AKCR02000008">
    <property type="protein sequence ID" value="PKK30135.1"/>
    <property type="molecule type" value="Genomic_DNA"/>
</dbReference>
<sequence>PCLFSLLDSNTGNSSASTKRSFGGQKNSHSHQRAYTHARENLKFIIMGKKEAKKPQHGTSLNNQSQTGKAPEGEKSTDLSKAQEPAMKKKKKQKKTKGDPKTGQEEESHTCCGCRFPLLFALLQLALGISVTVLGFLMAGISSSLLVRDTPYWAGIIVCVVSLVGFVMLCISYQPDEKTCVQFTVKLMYFLLSALALVACVLAVAFAAHHYLQMTKFTCDTILETCYCKLDTADPLGRTFVYQDAADCGSLTSALNLYLLLQMVLNLIAALVCLSACFVMWKHRYQVFYVGVRFYPLNATEGQQQKV</sequence>
<dbReference type="GO" id="GO:0042383">
    <property type="term" value="C:sarcolemma"/>
    <property type="evidence" value="ECO:0007669"/>
    <property type="project" value="TreeGrafter"/>
</dbReference>
<gene>
    <name evidence="7" type="primary">SSPN</name>
    <name evidence="7" type="ORF">A306_00004344</name>
</gene>
<dbReference type="InterPro" id="IPR007237">
    <property type="entry name" value="CD20-like"/>
</dbReference>
<keyword evidence="4 6" id="KW-0472">Membrane</keyword>
<feature type="transmembrane region" description="Helical" evidence="6">
    <location>
        <begin position="187"/>
        <end position="208"/>
    </location>
</feature>
<feature type="compositionally biased region" description="Basic and acidic residues" evidence="5">
    <location>
        <begin position="96"/>
        <end position="108"/>
    </location>
</feature>
<dbReference type="PANTHER" id="PTHR15260:SF1">
    <property type="entry name" value="SARCOSPAN"/>
    <property type="match status" value="1"/>
</dbReference>
<evidence type="ECO:0000313" key="8">
    <source>
        <dbReference type="Proteomes" id="UP000053872"/>
    </source>
</evidence>
<feature type="compositionally biased region" description="Polar residues" evidence="5">
    <location>
        <begin position="7"/>
        <end position="27"/>
    </location>
</feature>
<feature type="non-terminal residue" evidence="7">
    <location>
        <position position="1"/>
    </location>
</feature>
<evidence type="ECO:0000256" key="1">
    <source>
        <dbReference type="ARBA" id="ARBA00004141"/>
    </source>
</evidence>
<dbReference type="PANTHER" id="PTHR15260">
    <property type="entry name" value="SARCOSPAN"/>
    <property type="match status" value="1"/>
</dbReference>
<keyword evidence="3 6" id="KW-1133">Transmembrane helix</keyword>